<dbReference type="AlphaFoldDB" id="A0A3P7IKI5"/>
<evidence type="ECO:0000313" key="2">
    <source>
        <dbReference type="EMBL" id="VDM73440.1"/>
    </source>
</evidence>
<gene>
    <name evidence="2" type="ORF">SVUK_LOCUS8438</name>
</gene>
<dbReference type="EMBL" id="UYYB01030655">
    <property type="protein sequence ID" value="VDM73440.1"/>
    <property type="molecule type" value="Genomic_DNA"/>
</dbReference>
<sequence>RDPNSKEVRKKKIPVTFFAEQTVTAPEEIKTDPAVPEDSDDDIIRAPKAHIRRKSRGFVEDDVGYTQKSQEQAVPMRAVKANVGPGQVEEKSVSGEEASRSLSGIGSMSRF</sequence>
<keyword evidence="3" id="KW-1185">Reference proteome</keyword>
<feature type="non-terminal residue" evidence="2">
    <location>
        <position position="1"/>
    </location>
</feature>
<organism evidence="2 3">
    <name type="scientific">Strongylus vulgaris</name>
    <name type="common">Blood worm</name>
    <dbReference type="NCBI Taxonomy" id="40348"/>
    <lineage>
        <taxon>Eukaryota</taxon>
        <taxon>Metazoa</taxon>
        <taxon>Ecdysozoa</taxon>
        <taxon>Nematoda</taxon>
        <taxon>Chromadorea</taxon>
        <taxon>Rhabditida</taxon>
        <taxon>Rhabditina</taxon>
        <taxon>Rhabditomorpha</taxon>
        <taxon>Strongyloidea</taxon>
        <taxon>Strongylidae</taxon>
        <taxon>Strongylus</taxon>
    </lineage>
</organism>
<feature type="compositionally biased region" description="Basic and acidic residues" evidence="1">
    <location>
        <begin position="88"/>
        <end position="99"/>
    </location>
</feature>
<proteinExistence type="predicted"/>
<feature type="region of interest" description="Disordered" evidence="1">
    <location>
        <begin position="81"/>
        <end position="111"/>
    </location>
</feature>
<reference evidence="2 3" key="1">
    <citation type="submission" date="2018-11" db="EMBL/GenBank/DDBJ databases">
        <authorList>
            <consortium name="Pathogen Informatics"/>
        </authorList>
    </citation>
    <scope>NUCLEOTIDE SEQUENCE [LARGE SCALE GENOMIC DNA]</scope>
</reference>
<dbReference type="OrthoDB" id="10542459at2759"/>
<protein>
    <submittedName>
        <fullName evidence="2">Uncharacterized protein</fullName>
    </submittedName>
</protein>
<dbReference type="Proteomes" id="UP000270094">
    <property type="component" value="Unassembled WGS sequence"/>
</dbReference>
<evidence type="ECO:0000313" key="3">
    <source>
        <dbReference type="Proteomes" id="UP000270094"/>
    </source>
</evidence>
<evidence type="ECO:0000256" key="1">
    <source>
        <dbReference type="SAM" id="MobiDB-lite"/>
    </source>
</evidence>
<name>A0A3P7IKI5_STRVU</name>
<feature type="compositionally biased region" description="Polar residues" evidence="1">
    <location>
        <begin position="100"/>
        <end position="111"/>
    </location>
</feature>
<accession>A0A3P7IKI5</accession>